<dbReference type="Pfam" id="PF10112">
    <property type="entry name" value="Halogen_Hydrol"/>
    <property type="match status" value="1"/>
</dbReference>
<evidence type="ECO:0000313" key="3">
    <source>
        <dbReference type="Proteomes" id="UP000245845"/>
    </source>
</evidence>
<name>A0A2Y9BHC1_9FIRM</name>
<keyword evidence="1" id="KW-1133">Transmembrane helix</keyword>
<dbReference type="OrthoDB" id="9782052at2"/>
<feature type="transmembrane region" description="Helical" evidence="1">
    <location>
        <begin position="201"/>
        <end position="227"/>
    </location>
</feature>
<dbReference type="EMBL" id="QGDL01000012">
    <property type="protein sequence ID" value="PWJ23825.1"/>
    <property type="molecule type" value="Genomic_DNA"/>
</dbReference>
<dbReference type="Proteomes" id="UP000245845">
    <property type="component" value="Unassembled WGS sequence"/>
</dbReference>
<sequence length="468" mass="52731">MANQDWEKFGEDISRTVQEAIDAQNFDRLNQTITNTVNSAMNNLGKGLHNVGDAVDKTAQSFQKQSYRNNRRVNRDAYRYNRQAGPSPFGGSGAFRGENVYKEGNTGPGPNAGFNGYGYQGRSYQNQRYQRQEVRQSRRNSAEEGLAALQKHPGLFVKTSGAKAGGIAMTVTGYTLGVAMFLILAFLIIGIIVTTEVVPTGILAFSVITGIMMFGGGILAGIGTALLGRVKRYRLYLSTLGDKEYCEIKELAGRLRKSNKYVVKDIQKMIRKGWFRQGHLDSQKTCLIVSNDAFTQYNELMQRMEKQKLEEKLNREKQAQEHKNLDPQVQEIIRTGDEYIKKIHKSNDAIPGEEISAKISRMEVLVDRIFDRVEQNPENITDIRRLMEYYLPTTVKLLEAYEELDAMPVQGENILSSKNEIEKTLDTLNVAFEKLLDSLFQDTAWDVAADISVLNTMLAQEGLTKDDF</sequence>
<protein>
    <submittedName>
        <fullName evidence="2">5-bromo-4-chloroindolyl phosphate hydrolysis protein</fullName>
    </submittedName>
</protein>
<feature type="transmembrane region" description="Helical" evidence="1">
    <location>
        <begin position="173"/>
        <end position="195"/>
    </location>
</feature>
<comment type="caution">
    <text evidence="2">The sequence shown here is derived from an EMBL/GenBank/DDBJ whole genome shotgun (WGS) entry which is preliminary data.</text>
</comment>
<keyword evidence="1" id="KW-0812">Transmembrane</keyword>
<dbReference type="AlphaFoldDB" id="A0A2Y9BHC1"/>
<dbReference type="RefSeq" id="WP_109732661.1">
    <property type="nucleotide sequence ID" value="NZ_BAAACK010000025.1"/>
</dbReference>
<evidence type="ECO:0000256" key="1">
    <source>
        <dbReference type="SAM" id="Phobius"/>
    </source>
</evidence>
<gene>
    <name evidence="2" type="ORF">A8806_11271</name>
</gene>
<organism evidence="2 3">
    <name type="scientific">Faecalicatena orotica</name>
    <dbReference type="NCBI Taxonomy" id="1544"/>
    <lineage>
        <taxon>Bacteria</taxon>
        <taxon>Bacillati</taxon>
        <taxon>Bacillota</taxon>
        <taxon>Clostridia</taxon>
        <taxon>Lachnospirales</taxon>
        <taxon>Lachnospiraceae</taxon>
        <taxon>Faecalicatena</taxon>
    </lineage>
</organism>
<accession>A0A2Y9BHC1</accession>
<keyword evidence="1" id="KW-0472">Membrane</keyword>
<proteinExistence type="predicted"/>
<keyword evidence="3" id="KW-1185">Reference proteome</keyword>
<dbReference type="InterPro" id="IPR018770">
    <property type="entry name" value="ChloroindolylP_hydrolase"/>
</dbReference>
<evidence type="ECO:0000313" key="2">
    <source>
        <dbReference type="EMBL" id="PWJ23825.1"/>
    </source>
</evidence>
<reference evidence="2 3" key="1">
    <citation type="submission" date="2018-05" db="EMBL/GenBank/DDBJ databases">
        <title>The Hungate 1000. A catalogue of reference genomes from the rumen microbiome.</title>
        <authorList>
            <person name="Kelly W."/>
        </authorList>
    </citation>
    <scope>NUCLEOTIDE SEQUENCE [LARGE SCALE GENOMIC DNA]</scope>
    <source>
        <strain evidence="2 3">NLAE-zl-C242</strain>
    </source>
</reference>